<evidence type="ECO:0000313" key="11">
    <source>
        <dbReference type="Proteomes" id="UP001162480"/>
    </source>
</evidence>
<comment type="similarity">
    <text evidence="2">Belongs to the aldo/keto reductase family. Glutamate--cysteine ligase light chain subfamily.</text>
</comment>
<evidence type="ECO:0000256" key="8">
    <source>
        <dbReference type="ARBA" id="ARBA00032926"/>
    </source>
</evidence>
<sequence>MAYPCPVFPNASSLFVHSGNILNWNRLKKKPLQSQQEEFIESVKGTLSSFLESSQTDALQNIPKLNCIHSELKESLPKEERSELKLTVKIFLYNNQPATIVRDAVEKVLSELDVEYIETVLLSWHAEFGEDEDEDELRLKHLQPYWEVLQDLHDDDLLLNAGVSDLDRDLLEELYDWAKVKPCINQVNLASCCTMPPELIEYAKATDIQLLTHNDPKAMFPDATLQEIIRNYTTQMDSENWVKRQQIASIICVDGPCKPNNACCGKWRCQCNTDLTCFCNPQTMIHVTNTGILQALSVLLQNVNKMVNLQEKSEKPLQFGVYRYSSYGS</sequence>
<comment type="pathway">
    <text evidence="1">Sulfur metabolism; glutathione biosynthesis; glutathione from L-cysteine and L-glutamate: step 1/2.</text>
</comment>
<feature type="domain" description="NADP-dependent oxidoreductase" evidence="9">
    <location>
        <begin position="78"/>
        <end position="212"/>
    </location>
</feature>
<keyword evidence="11" id="KW-1185">Reference proteome</keyword>
<dbReference type="GO" id="GO:0006750">
    <property type="term" value="P:glutathione biosynthetic process"/>
    <property type="evidence" value="ECO:0007669"/>
    <property type="project" value="UniProtKB-KW"/>
</dbReference>
<evidence type="ECO:0000256" key="1">
    <source>
        <dbReference type="ARBA" id="ARBA00005006"/>
    </source>
</evidence>
<comment type="subunit">
    <text evidence="3">Heterodimer of a catalytic heavy chain and a regulatory light chain.</text>
</comment>
<dbReference type="GO" id="GO:0017109">
    <property type="term" value="C:glutamate-cysteine ligase complex"/>
    <property type="evidence" value="ECO:0007669"/>
    <property type="project" value="TreeGrafter"/>
</dbReference>
<dbReference type="GO" id="GO:0030234">
    <property type="term" value="F:enzyme regulator activity"/>
    <property type="evidence" value="ECO:0007669"/>
    <property type="project" value="TreeGrafter"/>
</dbReference>
<evidence type="ECO:0000256" key="6">
    <source>
        <dbReference type="ARBA" id="ARBA00031154"/>
    </source>
</evidence>
<gene>
    <name evidence="10" type="ORF">OCTVUL_1B001728</name>
</gene>
<evidence type="ECO:0000256" key="7">
    <source>
        <dbReference type="ARBA" id="ARBA00031732"/>
    </source>
</evidence>
<reference evidence="10" key="1">
    <citation type="submission" date="2023-08" db="EMBL/GenBank/DDBJ databases">
        <authorList>
            <person name="Alioto T."/>
            <person name="Alioto T."/>
            <person name="Gomez Garrido J."/>
        </authorList>
    </citation>
    <scope>NUCLEOTIDE SEQUENCE</scope>
</reference>
<proteinExistence type="inferred from homology"/>
<dbReference type="Gene3D" id="3.20.20.100">
    <property type="entry name" value="NADP-dependent oxidoreductase domain"/>
    <property type="match status" value="1"/>
</dbReference>
<dbReference type="InterPro" id="IPR032963">
    <property type="entry name" value="Gclm"/>
</dbReference>
<dbReference type="PANTHER" id="PTHR13295">
    <property type="entry name" value="GLUTAMATE CYSTEINE LIGASE REGULATORY SUBUNIT"/>
    <property type="match status" value="1"/>
</dbReference>
<dbReference type="AlphaFoldDB" id="A0AA36BRU3"/>
<dbReference type="EMBL" id="OX597835">
    <property type="protein sequence ID" value="CAI9738762.1"/>
    <property type="molecule type" value="Genomic_DNA"/>
</dbReference>
<evidence type="ECO:0000313" key="10">
    <source>
        <dbReference type="EMBL" id="CAI9738762.1"/>
    </source>
</evidence>
<name>A0AA36BRU3_OCTVU</name>
<evidence type="ECO:0000259" key="9">
    <source>
        <dbReference type="Pfam" id="PF00248"/>
    </source>
</evidence>
<evidence type="ECO:0000256" key="5">
    <source>
        <dbReference type="ARBA" id="ARBA00030406"/>
    </source>
</evidence>
<keyword evidence="4" id="KW-0317">Glutathione biosynthesis</keyword>
<dbReference type="Pfam" id="PF00248">
    <property type="entry name" value="Aldo_ket_red"/>
    <property type="match status" value="1"/>
</dbReference>
<dbReference type="SUPFAM" id="SSF51430">
    <property type="entry name" value="NAD(P)-linked oxidoreductase"/>
    <property type="match status" value="1"/>
</dbReference>
<dbReference type="Proteomes" id="UP001162480">
    <property type="component" value="Chromosome 22"/>
</dbReference>
<dbReference type="InterPro" id="IPR023210">
    <property type="entry name" value="NADP_OxRdtase_dom"/>
</dbReference>
<dbReference type="InterPro" id="IPR036812">
    <property type="entry name" value="NAD(P)_OxRdtase_dom_sf"/>
</dbReference>
<dbReference type="PANTHER" id="PTHR13295:SF4">
    <property type="entry name" value="GLUTAMATE--CYSTEINE LIGASE REGULATORY SUBUNIT"/>
    <property type="match status" value="1"/>
</dbReference>
<dbReference type="GO" id="GO:0035226">
    <property type="term" value="F:glutamate-cysteine ligase catalytic subunit binding"/>
    <property type="evidence" value="ECO:0007669"/>
    <property type="project" value="InterPro"/>
</dbReference>
<evidence type="ECO:0000256" key="3">
    <source>
        <dbReference type="ARBA" id="ARBA00011532"/>
    </source>
</evidence>
<organism evidence="10 11">
    <name type="scientific">Octopus vulgaris</name>
    <name type="common">Common octopus</name>
    <dbReference type="NCBI Taxonomy" id="6645"/>
    <lineage>
        <taxon>Eukaryota</taxon>
        <taxon>Metazoa</taxon>
        <taxon>Spiralia</taxon>
        <taxon>Lophotrochozoa</taxon>
        <taxon>Mollusca</taxon>
        <taxon>Cephalopoda</taxon>
        <taxon>Coleoidea</taxon>
        <taxon>Octopodiformes</taxon>
        <taxon>Octopoda</taxon>
        <taxon>Incirrata</taxon>
        <taxon>Octopodidae</taxon>
        <taxon>Octopus</taxon>
    </lineage>
</organism>
<evidence type="ECO:0000256" key="4">
    <source>
        <dbReference type="ARBA" id="ARBA00022684"/>
    </source>
</evidence>
<accession>A0AA36BRU3</accession>
<protein>
    <recommendedName>
        <fullName evidence="7">GCS light chain</fullName>
    </recommendedName>
    <alternativeName>
        <fullName evidence="5">Gamma-ECS regulatory subunit</fullName>
    </alternativeName>
    <alternativeName>
        <fullName evidence="8">Gamma-glutamylcysteine synthetase regulatory subunit</fullName>
    </alternativeName>
    <alternativeName>
        <fullName evidence="6">Glutamate--cysteine ligase modifier subunit</fullName>
    </alternativeName>
</protein>
<evidence type="ECO:0000256" key="2">
    <source>
        <dbReference type="ARBA" id="ARBA00008612"/>
    </source>
</evidence>